<dbReference type="HOGENOM" id="CLU_140394_0_0_0"/>
<dbReference type="RefSeq" id="WP_014786259.1">
    <property type="nucleotide sequence ID" value="NC_018014.1"/>
</dbReference>
<dbReference type="InterPro" id="IPR036567">
    <property type="entry name" value="RHF-like"/>
</dbReference>
<feature type="region of interest" description="Disordered" evidence="1">
    <location>
        <begin position="88"/>
        <end position="159"/>
    </location>
</feature>
<name>I3ZIC7_TERRK</name>
<dbReference type="NCBIfam" id="TIGR00741">
    <property type="entry name" value="yfiA"/>
    <property type="match status" value="1"/>
</dbReference>
<dbReference type="Pfam" id="PF02482">
    <property type="entry name" value="Ribosomal_S30AE"/>
    <property type="match status" value="1"/>
</dbReference>
<protein>
    <submittedName>
        <fullName evidence="2">Ribosomal subunit interface protein</fullName>
    </submittedName>
</protein>
<feature type="compositionally biased region" description="Acidic residues" evidence="1">
    <location>
        <begin position="146"/>
        <end position="159"/>
    </location>
</feature>
<keyword evidence="3" id="KW-1185">Reference proteome</keyword>
<dbReference type="EMBL" id="CP003379">
    <property type="protein sequence ID" value="AFL88995.1"/>
    <property type="molecule type" value="Genomic_DNA"/>
</dbReference>
<dbReference type="SUPFAM" id="SSF69754">
    <property type="entry name" value="Ribosome binding protein Y (YfiA homologue)"/>
    <property type="match status" value="1"/>
</dbReference>
<dbReference type="OrthoDB" id="115350at2"/>
<evidence type="ECO:0000256" key="1">
    <source>
        <dbReference type="SAM" id="MobiDB-lite"/>
    </source>
</evidence>
<feature type="compositionally biased region" description="Polar residues" evidence="1">
    <location>
        <begin position="103"/>
        <end position="121"/>
    </location>
</feature>
<organism evidence="2 3">
    <name type="scientific">Terriglobus roseus (strain DSM 18391 / NRRL B-41598 / KBS 63)</name>
    <dbReference type="NCBI Taxonomy" id="926566"/>
    <lineage>
        <taxon>Bacteria</taxon>
        <taxon>Pseudomonadati</taxon>
        <taxon>Acidobacteriota</taxon>
        <taxon>Terriglobia</taxon>
        <taxon>Terriglobales</taxon>
        <taxon>Acidobacteriaceae</taxon>
        <taxon>Terriglobus</taxon>
    </lineage>
</organism>
<proteinExistence type="predicted"/>
<evidence type="ECO:0000313" key="2">
    <source>
        <dbReference type="EMBL" id="AFL88995.1"/>
    </source>
</evidence>
<dbReference type="eggNOG" id="COG1544">
    <property type="taxonomic scope" value="Bacteria"/>
</dbReference>
<dbReference type="STRING" id="926566.Terro_2759"/>
<dbReference type="InterPro" id="IPR003489">
    <property type="entry name" value="RHF/RaiA"/>
</dbReference>
<dbReference type="Proteomes" id="UP000006056">
    <property type="component" value="Chromosome"/>
</dbReference>
<evidence type="ECO:0000313" key="3">
    <source>
        <dbReference type="Proteomes" id="UP000006056"/>
    </source>
</evidence>
<dbReference type="Gene3D" id="3.30.160.100">
    <property type="entry name" value="Ribosome hibernation promotion factor-like"/>
    <property type="match status" value="1"/>
</dbReference>
<gene>
    <name evidence="2" type="ordered locus">Terro_2759</name>
</gene>
<sequence length="159" mass="17176">MDLEITGRGTQVTAKLRQQAEEGLARIEKILGPKCVAKVVLSCEKNRCEVEVTVRNTLGDYSSRTSAKDVDIALKEAIDKVEAQAVKARKKVITNSHHPEHTATGSIRLQTSDSDETNTVKSKTDPESKRLAQSKTGVGKAIAAIDDGEFGDEQDVEAA</sequence>
<accession>I3ZIC7</accession>
<reference evidence="2 3" key="1">
    <citation type="submission" date="2012-06" db="EMBL/GenBank/DDBJ databases">
        <title>Complete genome of Terriglobus roseus DSM 18391.</title>
        <authorList>
            <consortium name="US DOE Joint Genome Institute (JGI-PGF)"/>
            <person name="Lucas S."/>
            <person name="Copeland A."/>
            <person name="Lapidus A."/>
            <person name="Glavina del Rio T."/>
            <person name="Dalin E."/>
            <person name="Tice H."/>
            <person name="Bruce D."/>
            <person name="Goodwin L."/>
            <person name="Pitluck S."/>
            <person name="Peters L."/>
            <person name="Mikhailova N."/>
            <person name="Munk A.C.C."/>
            <person name="Kyrpides N."/>
            <person name="Mavromatis K."/>
            <person name="Ivanova N."/>
            <person name="Brettin T."/>
            <person name="Detter J.C."/>
            <person name="Han C."/>
            <person name="Larimer F."/>
            <person name="Land M."/>
            <person name="Hauser L."/>
            <person name="Markowitz V."/>
            <person name="Cheng J.-F."/>
            <person name="Hugenholtz P."/>
            <person name="Woyke T."/>
            <person name="Wu D."/>
            <person name="Brambilla E."/>
            <person name="Klenk H.-P."/>
            <person name="Eisen J.A."/>
        </authorList>
    </citation>
    <scope>NUCLEOTIDE SEQUENCE [LARGE SCALE GENOMIC DNA]</scope>
    <source>
        <strain evidence="3">DSM 18391 / NRRL B-41598 / KBS 63</strain>
    </source>
</reference>
<dbReference type="AlphaFoldDB" id="I3ZIC7"/>
<dbReference type="KEGG" id="trs:Terro_2759"/>